<sequence>MTWYCAKSIEIYKYADDDRKFPVIFDENLYLVEAGSFSEAKFRSISFAEEKAAVWNSPLYVGEVKGRVLAAGLRRIEKLKVNVMKTGTVVSRSLYELINPDEASLLVEQSTAIQVLYLNQDKRLRVMRKKILNVQENISKAKQSEELCWQSAHIIYSLTSKNSRPLILEEVVIFEFLSPDWSEAEMFGAACGSFSTAAFEGIRYQVHFVGIRQVNLIPDAEVGIGPQGFSEITYSRFAIGNHQQLEKLLGNQDCIVESLPASLCNLQVPDSI</sequence>
<proteinExistence type="predicted"/>
<reference evidence="1" key="1">
    <citation type="submission" date="2021-02" db="EMBL/GenBank/DDBJ databases">
        <title>Genome-Resolved Metagenomics of a Microbial Community Performing Photosynthetic Biological Nutrient Removal.</title>
        <authorList>
            <person name="Mcdaniel E.A."/>
        </authorList>
    </citation>
    <scope>NUCLEOTIDE SEQUENCE</scope>
    <source>
        <strain evidence="1">UWPOB_OBS1</strain>
    </source>
</reference>
<dbReference type="AlphaFoldDB" id="A0A8J7PAH5"/>
<accession>A0A8J7PAH5</accession>
<evidence type="ECO:0000313" key="2">
    <source>
        <dbReference type="Proteomes" id="UP000664277"/>
    </source>
</evidence>
<comment type="caution">
    <text evidence="1">The sequence shown here is derived from an EMBL/GenBank/DDBJ whole genome shotgun (WGS) entry which is preliminary data.</text>
</comment>
<name>A0A8J7PAH5_9BACT</name>
<evidence type="ECO:0000313" key="1">
    <source>
        <dbReference type="EMBL" id="MBN8662869.1"/>
    </source>
</evidence>
<gene>
    <name evidence="1" type="ORF">J0M35_21055</name>
</gene>
<dbReference type="EMBL" id="JAFLCK010000060">
    <property type="protein sequence ID" value="MBN8662869.1"/>
    <property type="molecule type" value="Genomic_DNA"/>
</dbReference>
<organism evidence="1 2">
    <name type="scientific">Candidatus Obscuribacter phosphatis</name>
    <dbReference type="NCBI Taxonomy" id="1906157"/>
    <lineage>
        <taxon>Bacteria</taxon>
        <taxon>Bacillati</taxon>
        <taxon>Candidatus Melainabacteria</taxon>
        <taxon>Candidatus Obscuribacterales</taxon>
        <taxon>Candidatus Obscuribacteraceae</taxon>
        <taxon>Candidatus Obscuribacter</taxon>
    </lineage>
</organism>
<dbReference type="Proteomes" id="UP000664277">
    <property type="component" value="Unassembled WGS sequence"/>
</dbReference>
<protein>
    <submittedName>
        <fullName evidence="1">Uncharacterized protein</fullName>
    </submittedName>
</protein>